<evidence type="ECO:0000256" key="2">
    <source>
        <dbReference type="ARBA" id="ARBA00005940"/>
    </source>
</evidence>
<feature type="domain" description="Glycoside hydrolase family 42 N-terminal" evidence="9">
    <location>
        <begin position="6"/>
        <end position="103"/>
    </location>
</feature>
<dbReference type="Gene3D" id="3.20.20.80">
    <property type="entry name" value="Glycosidases"/>
    <property type="match status" value="1"/>
</dbReference>
<dbReference type="PANTHER" id="PTHR36447">
    <property type="entry name" value="BETA-GALACTOSIDASE GANA"/>
    <property type="match status" value="1"/>
</dbReference>
<dbReference type="Proteomes" id="UP000569092">
    <property type="component" value="Unassembled WGS sequence"/>
</dbReference>
<evidence type="ECO:0000256" key="5">
    <source>
        <dbReference type="ARBA" id="ARBA00022801"/>
    </source>
</evidence>
<dbReference type="CDD" id="cd03143">
    <property type="entry name" value="A4_beta-galactosidase_middle_domain"/>
    <property type="match status" value="1"/>
</dbReference>
<feature type="region of interest" description="Disordered" evidence="8">
    <location>
        <begin position="244"/>
        <end position="265"/>
    </location>
</feature>
<gene>
    <name evidence="11" type="ORF">HDF10_000010</name>
</gene>
<evidence type="ECO:0000256" key="8">
    <source>
        <dbReference type="SAM" id="MobiDB-lite"/>
    </source>
</evidence>
<evidence type="ECO:0000256" key="1">
    <source>
        <dbReference type="ARBA" id="ARBA00001412"/>
    </source>
</evidence>
<comment type="catalytic activity">
    <reaction evidence="1">
        <text>Hydrolysis of terminal non-reducing beta-D-galactose residues in beta-D-galactosides.</text>
        <dbReference type="EC" id="3.2.1.23"/>
    </reaction>
</comment>
<dbReference type="InterPro" id="IPR003476">
    <property type="entry name" value="Glyco_hydro_42"/>
</dbReference>
<dbReference type="InterPro" id="IPR029062">
    <property type="entry name" value="Class_I_gatase-like"/>
</dbReference>
<dbReference type="EMBL" id="JACHDZ010000001">
    <property type="protein sequence ID" value="MBB5342060.1"/>
    <property type="molecule type" value="Genomic_DNA"/>
</dbReference>
<dbReference type="GO" id="GO:0004565">
    <property type="term" value="F:beta-galactosidase activity"/>
    <property type="evidence" value="ECO:0007669"/>
    <property type="project" value="UniProtKB-EC"/>
</dbReference>
<dbReference type="InterPro" id="IPR013529">
    <property type="entry name" value="Glyco_hydro_42_N"/>
</dbReference>
<comment type="caution">
    <text evidence="11">The sequence shown here is derived from an EMBL/GenBank/DDBJ whole genome shotgun (WGS) entry which is preliminary data.</text>
</comment>
<dbReference type="GO" id="GO:0005975">
    <property type="term" value="P:carbohydrate metabolic process"/>
    <property type="evidence" value="ECO:0007669"/>
    <property type="project" value="InterPro"/>
</dbReference>
<dbReference type="SUPFAM" id="SSF52317">
    <property type="entry name" value="Class I glutamine amidotransferase-like"/>
    <property type="match status" value="1"/>
</dbReference>
<dbReference type="PANTHER" id="PTHR36447:SF2">
    <property type="entry name" value="BETA-GALACTOSIDASE YESZ"/>
    <property type="match status" value="1"/>
</dbReference>
<evidence type="ECO:0000256" key="3">
    <source>
        <dbReference type="ARBA" id="ARBA00012756"/>
    </source>
</evidence>
<dbReference type="InterPro" id="IPR013738">
    <property type="entry name" value="Beta_galactosidase_Trimer"/>
</dbReference>
<keyword evidence="7" id="KW-0326">Glycosidase</keyword>
<feature type="domain" description="Beta-galactosidase trimerisation" evidence="10">
    <location>
        <begin position="116"/>
        <end position="200"/>
    </location>
</feature>
<evidence type="ECO:0000256" key="6">
    <source>
        <dbReference type="ARBA" id="ARBA00022833"/>
    </source>
</evidence>
<comment type="similarity">
    <text evidence="2">Belongs to the glycosyl hydrolase 42 family.</text>
</comment>
<dbReference type="GO" id="GO:0046872">
    <property type="term" value="F:metal ion binding"/>
    <property type="evidence" value="ECO:0007669"/>
    <property type="project" value="UniProtKB-KW"/>
</dbReference>
<dbReference type="AlphaFoldDB" id="A0A7W8J3Q1"/>
<evidence type="ECO:0000259" key="10">
    <source>
        <dbReference type="Pfam" id="PF08532"/>
    </source>
</evidence>
<reference evidence="11 12" key="1">
    <citation type="submission" date="2020-08" db="EMBL/GenBank/DDBJ databases">
        <title>Genomic Encyclopedia of Type Strains, Phase IV (KMG-V): Genome sequencing to study the core and pangenomes of soil and plant-associated prokaryotes.</title>
        <authorList>
            <person name="Whitman W."/>
        </authorList>
    </citation>
    <scope>NUCLEOTIDE SEQUENCE [LARGE SCALE GENOMIC DNA]</scope>
    <source>
        <strain evidence="11 12">M8US30</strain>
    </source>
</reference>
<keyword evidence="4" id="KW-0479">Metal-binding</keyword>
<keyword evidence="5" id="KW-0378">Hydrolase</keyword>
<evidence type="ECO:0000313" key="12">
    <source>
        <dbReference type="Proteomes" id="UP000569092"/>
    </source>
</evidence>
<accession>A0A7W8J3Q1</accession>
<evidence type="ECO:0000259" key="9">
    <source>
        <dbReference type="Pfam" id="PF02449"/>
    </source>
</evidence>
<name>A0A7W8J3Q1_9BACT</name>
<feature type="compositionally biased region" description="Basic and acidic residues" evidence="8">
    <location>
        <begin position="247"/>
        <end position="257"/>
    </location>
</feature>
<evidence type="ECO:0000256" key="7">
    <source>
        <dbReference type="ARBA" id="ARBA00023295"/>
    </source>
</evidence>
<dbReference type="Pfam" id="PF08532">
    <property type="entry name" value="Glyco_hydro_42M"/>
    <property type="match status" value="1"/>
</dbReference>
<evidence type="ECO:0000313" key="11">
    <source>
        <dbReference type="EMBL" id="MBB5342060.1"/>
    </source>
</evidence>
<evidence type="ECO:0000256" key="4">
    <source>
        <dbReference type="ARBA" id="ARBA00022723"/>
    </source>
</evidence>
<sequence length="304" mass="34432">MGGESQSLTGDYIRSFKHGNYLVTETNAQTTDWTSAWQYPPYDGQLRQDVYTHLSNGADMVEHWHWHSIHSGQETYWKGVLGHDLEPNRAYAEVSRTAHELDRIGQHLVGLKITNQVAILYSVDSANVLDFMPFSHSAGPQWTSSPPAADYGALVTQMHRVLYNLNIGTDFVFPEDADFSKYKVLIVPALYIAHARPASRILRSPVLRALARHHPQPVRVRHIDLRGHLAQREASDCCSLAGTRPGKPAELRPDPAVKRTRHSRNRQNFLQEAGQWLRSSLLDNGQAPRGRCLEMFRAQPVCRR</sequence>
<keyword evidence="6" id="KW-0862">Zinc</keyword>
<dbReference type="GO" id="GO:0009341">
    <property type="term" value="C:beta-galactosidase complex"/>
    <property type="evidence" value="ECO:0007669"/>
    <property type="project" value="InterPro"/>
</dbReference>
<proteinExistence type="inferred from homology"/>
<dbReference type="Gene3D" id="3.40.50.880">
    <property type="match status" value="1"/>
</dbReference>
<protein>
    <recommendedName>
        <fullName evidence="3">beta-galactosidase</fullName>
        <ecNumber evidence="3">3.2.1.23</ecNumber>
    </recommendedName>
</protein>
<dbReference type="Pfam" id="PF02449">
    <property type="entry name" value="Glyco_hydro_42"/>
    <property type="match status" value="1"/>
</dbReference>
<dbReference type="EC" id="3.2.1.23" evidence="3"/>
<dbReference type="SUPFAM" id="SSF51445">
    <property type="entry name" value="(Trans)glycosidases"/>
    <property type="match status" value="1"/>
</dbReference>
<dbReference type="InterPro" id="IPR017853">
    <property type="entry name" value="GH"/>
</dbReference>
<organism evidence="11 12">
    <name type="scientific">Tunturiibacter lichenicola</name>
    <dbReference type="NCBI Taxonomy" id="2051959"/>
    <lineage>
        <taxon>Bacteria</taxon>
        <taxon>Pseudomonadati</taxon>
        <taxon>Acidobacteriota</taxon>
        <taxon>Terriglobia</taxon>
        <taxon>Terriglobales</taxon>
        <taxon>Acidobacteriaceae</taxon>
        <taxon>Tunturiibacter</taxon>
    </lineage>
</organism>